<dbReference type="Pfam" id="PF00685">
    <property type="entry name" value="Sulfotransfer_1"/>
    <property type="match status" value="1"/>
</dbReference>
<dbReference type="AlphaFoldDB" id="A0A0N5A6K7"/>
<accession>A0A0N5A6K7</accession>
<evidence type="ECO:0000256" key="1">
    <source>
        <dbReference type="ARBA" id="ARBA00005771"/>
    </source>
</evidence>
<evidence type="ECO:0000256" key="2">
    <source>
        <dbReference type="ARBA" id="ARBA00022679"/>
    </source>
</evidence>
<dbReference type="Proteomes" id="UP000038045">
    <property type="component" value="Unplaced"/>
</dbReference>
<evidence type="ECO:0000313" key="4">
    <source>
        <dbReference type="Proteomes" id="UP000038045"/>
    </source>
</evidence>
<name>A0A0N5A6K7_PARTI</name>
<comment type="similarity">
    <text evidence="1">Belongs to the sulfotransferase 1 family.</text>
</comment>
<evidence type="ECO:0000313" key="5">
    <source>
        <dbReference type="WBParaSite" id="PTRK_0001763100.1"/>
    </source>
</evidence>
<dbReference type="InterPro" id="IPR000863">
    <property type="entry name" value="Sulfotransferase_dom"/>
</dbReference>
<protein>
    <submittedName>
        <fullName evidence="5">Sulfotransfer_1 domain-containing protein</fullName>
    </submittedName>
</protein>
<dbReference type="STRING" id="131310.A0A0N5A6K7"/>
<sequence>MATIFNEPYLVAAKDRYDFILEFNKIDNKLKNEKYRPLNRTIDGKYFPVIIEKESFVTAKKLLMRFDDIFVVSYPKSGSTWIREIVLRLINDKYVASGVPQFFASPYLECFGSKVLDMYPSPRVIKTHFNFNDCPKNNECKYIYIIRNPKDVLINYYQYVKSNSSYCYENGTFNDFFNHFISSKMEFGTYFESIKSWLSYLDRPNVLFLVYEDFCKDIFSNIIRIINFIGGSIAEKYKDNNKLQIFWNEIVYYFSKHNYIQLNMEM</sequence>
<organism evidence="4 5">
    <name type="scientific">Parastrongyloides trichosuri</name>
    <name type="common">Possum-specific nematode worm</name>
    <dbReference type="NCBI Taxonomy" id="131310"/>
    <lineage>
        <taxon>Eukaryota</taxon>
        <taxon>Metazoa</taxon>
        <taxon>Ecdysozoa</taxon>
        <taxon>Nematoda</taxon>
        <taxon>Chromadorea</taxon>
        <taxon>Rhabditida</taxon>
        <taxon>Tylenchina</taxon>
        <taxon>Panagrolaimomorpha</taxon>
        <taxon>Strongyloidoidea</taxon>
        <taxon>Strongyloididae</taxon>
        <taxon>Parastrongyloides</taxon>
    </lineage>
</organism>
<dbReference type="GO" id="GO:0008146">
    <property type="term" value="F:sulfotransferase activity"/>
    <property type="evidence" value="ECO:0007669"/>
    <property type="project" value="InterPro"/>
</dbReference>
<dbReference type="InterPro" id="IPR027417">
    <property type="entry name" value="P-loop_NTPase"/>
</dbReference>
<dbReference type="WBParaSite" id="PTRK_0001763100.1">
    <property type="protein sequence ID" value="PTRK_0001763100.1"/>
    <property type="gene ID" value="PTRK_0001763100"/>
</dbReference>
<evidence type="ECO:0000259" key="3">
    <source>
        <dbReference type="Pfam" id="PF00685"/>
    </source>
</evidence>
<keyword evidence="2" id="KW-0808">Transferase</keyword>
<proteinExistence type="inferred from homology"/>
<feature type="domain" description="Sulfotransferase" evidence="3">
    <location>
        <begin position="67"/>
        <end position="260"/>
    </location>
</feature>
<dbReference type="PANTHER" id="PTHR11783">
    <property type="entry name" value="SULFOTRANSFERASE SULT"/>
    <property type="match status" value="1"/>
</dbReference>
<dbReference type="Gene3D" id="3.40.50.300">
    <property type="entry name" value="P-loop containing nucleotide triphosphate hydrolases"/>
    <property type="match status" value="1"/>
</dbReference>
<reference evidence="5" key="1">
    <citation type="submission" date="2017-02" db="UniProtKB">
        <authorList>
            <consortium name="WormBaseParasite"/>
        </authorList>
    </citation>
    <scope>IDENTIFICATION</scope>
</reference>
<dbReference type="SUPFAM" id="SSF52540">
    <property type="entry name" value="P-loop containing nucleoside triphosphate hydrolases"/>
    <property type="match status" value="1"/>
</dbReference>
<keyword evidence="4" id="KW-1185">Reference proteome</keyword>